<organism evidence="7">
    <name type="scientific">Tetraselmis chuii</name>
    <dbReference type="NCBI Taxonomy" id="63592"/>
    <lineage>
        <taxon>Eukaryota</taxon>
        <taxon>Viridiplantae</taxon>
        <taxon>Chlorophyta</taxon>
        <taxon>core chlorophytes</taxon>
        <taxon>Chlorodendrophyceae</taxon>
        <taxon>Chlorodendrales</taxon>
        <taxon>Chlorodendraceae</taxon>
        <taxon>Tetraselmis</taxon>
    </lineage>
</organism>
<protein>
    <recommendedName>
        <fullName evidence="8">30S ribosomal protein S13, chloroplastic</fullName>
    </recommendedName>
</protein>
<dbReference type="EMBL" id="HBGG01023115">
    <property type="protein sequence ID" value="CAD9209772.1"/>
    <property type="molecule type" value="Transcribed_RNA"/>
</dbReference>
<dbReference type="InterPro" id="IPR001892">
    <property type="entry name" value="Ribosomal_uS13"/>
</dbReference>
<keyword evidence="3" id="KW-0699">rRNA-binding</keyword>
<dbReference type="PANTHER" id="PTHR10871">
    <property type="entry name" value="30S RIBOSOMAL PROTEIN S13/40S RIBOSOMAL PROTEIN S18"/>
    <property type="match status" value="1"/>
</dbReference>
<dbReference type="GO" id="GO:0003735">
    <property type="term" value="F:structural constituent of ribosome"/>
    <property type="evidence" value="ECO:0007669"/>
    <property type="project" value="InterPro"/>
</dbReference>
<dbReference type="InterPro" id="IPR010979">
    <property type="entry name" value="Ribosomal_uS13-like_H2TH"/>
</dbReference>
<proteinExistence type="inferred from homology"/>
<reference evidence="7" key="1">
    <citation type="submission" date="2021-01" db="EMBL/GenBank/DDBJ databases">
        <authorList>
            <person name="Corre E."/>
            <person name="Pelletier E."/>
            <person name="Niang G."/>
            <person name="Scheremetjew M."/>
            <person name="Finn R."/>
            <person name="Kale V."/>
            <person name="Holt S."/>
            <person name="Cochrane G."/>
            <person name="Meng A."/>
            <person name="Brown T."/>
            <person name="Cohen L."/>
        </authorList>
    </citation>
    <scope>NUCLEOTIDE SEQUENCE</scope>
    <source>
        <strain evidence="7">PLY429</strain>
    </source>
</reference>
<dbReference type="AlphaFoldDB" id="A0A7S1SV42"/>
<dbReference type="HAMAP" id="MF_01315">
    <property type="entry name" value="Ribosomal_uS13"/>
    <property type="match status" value="1"/>
</dbReference>
<dbReference type="PROSITE" id="PS00646">
    <property type="entry name" value="RIBOSOMAL_S13_1"/>
    <property type="match status" value="1"/>
</dbReference>
<evidence type="ECO:0008006" key="8">
    <source>
        <dbReference type="Google" id="ProtNLM"/>
    </source>
</evidence>
<dbReference type="InterPro" id="IPR019980">
    <property type="entry name" value="Ribosomal_uS13_bac-type"/>
</dbReference>
<evidence type="ECO:0000256" key="2">
    <source>
        <dbReference type="ARBA" id="ARBA00011458"/>
    </source>
</evidence>
<dbReference type="GO" id="GO:0015935">
    <property type="term" value="C:small ribosomal subunit"/>
    <property type="evidence" value="ECO:0007669"/>
    <property type="project" value="TreeGrafter"/>
</dbReference>
<dbReference type="NCBIfam" id="TIGR03631">
    <property type="entry name" value="uS13_bact"/>
    <property type="match status" value="1"/>
</dbReference>
<keyword evidence="5" id="KW-0689">Ribosomal protein</keyword>
<evidence type="ECO:0000256" key="4">
    <source>
        <dbReference type="ARBA" id="ARBA00022884"/>
    </source>
</evidence>
<evidence type="ECO:0000256" key="3">
    <source>
        <dbReference type="ARBA" id="ARBA00022730"/>
    </source>
</evidence>
<dbReference type="FunFam" id="1.10.8.50:FF:000001">
    <property type="entry name" value="30S ribosomal protein S13"/>
    <property type="match status" value="1"/>
</dbReference>
<gene>
    <name evidence="7" type="ORF">TCHU04912_LOCUS12011</name>
</gene>
<dbReference type="InterPro" id="IPR018269">
    <property type="entry name" value="Ribosomal_uS13_CS"/>
</dbReference>
<evidence type="ECO:0000256" key="5">
    <source>
        <dbReference type="ARBA" id="ARBA00022980"/>
    </source>
</evidence>
<dbReference type="Gene3D" id="4.10.910.10">
    <property type="entry name" value="30s ribosomal protein s13, domain 2"/>
    <property type="match status" value="1"/>
</dbReference>
<dbReference type="PROSITE" id="PS50159">
    <property type="entry name" value="RIBOSOMAL_S13_2"/>
    <property type="match status" value="1"/>
</dbReference>
<dbReference type="GO" id="GO:0019843">
    <property type="term" value="F:rRNA binding"/>
    <property type="evidence" value="ECO:0007669"/>
    <property type="project" value="UniProtKB-KW"/>
</dbReference>
<keyword evidence="6" id="KW-0687">Ribonucleoprotein</keyword>
<comment type="similarity">
    <text evidence="1">Belongs to the universal ribosomal protein uS13 family.</text>
</comment>
<accession>A0A7S1SV42</accession>
<dbReference type="InterPro" id="IPR027437">
    <property type="entry name" value="Rbsml_uS13_C"/>
</dbReference>
<dbReference type="GO" id="GO:0005739">
    <property type="term" value="C:mitochondrion"/>
    <property type="evidence" value="ECO:0007669"/>
    <property type="project" value="TreeGrafter"/>
</dbReference>
<comment type="subunit">
    <text evidence="2">Part of the 30S ribosomal subunit.</text>
</comment>
<evidence type="ECO:0000256" key="6">
    <source>
        <dbReference type="ARBA" id="ARBA00023274"/>
    </source>
</evidence>
<dbReference type="PANTHER" id="PTHR10871:SF1">
    <property type="entry name" value="SMALL RIBOSOMAL SUBUNIT PROTEIN US13M"/>
    <property type="match status" value="1"/>
</dbReference>
<evidence type="ECO:0000256" key="1">
    <source>
        <dbReference type="ARBA" id="ARBA00008080"/>
    </source>
</evidence>
<sequence>MAGAMTAQLSGLTLGGGRTQGLQGFEGLRANTPVVRSNTVRVVQPRRGSLQVQAARVANVEIPNKKRIETSLTYIYGIGPTAAKVILETTGIENKRTYDLSEEELTTLRSEVDNYTTEGDLRRYNALNIKRLKEIQCYRGKRHQAGLPCRGQKTKTNARQCKNNRFGRR</sequence>
<dbReference type="Pfam" id="PF00416">
    <property type="entry name" value="Ribosomal_S13"/>
    <property type="match status" value="1"/>
</dbReference>
<dbReference type="SUPFAM" id="SSF46946">
    <property type="entry name" value="S13-like H2TH domain"/>
    <property type="match status" value="1"/>
</dbReference>
<name>A0A7S1SV42_9CHLO</name>
<evidence type="ECO:0000313" key="7">
    <source>
        <dbReference type="EMBL" id="CAD9209772.1"/>
    </source>
</evidence>
<dbReference type="GO" id="GO:0006412">
    <property type="term" value="P:translation"/>
    <property type="evidence" value="ECO:0007669"/>
    <property type="project" value="InterPro"/>
</dbReference>
<dbReference type="Gene3D" id="1.10.8.50">
    <property type="match status" value="1"/>
</dbReference>
<keyword evidence="4" id="KW-0694">RNA-binding</keyword>